<dbReference type="EMBL" id="KB304010">
    <property type="protein sequence ID" value="ELU02470.1"/>
    <property type="molecule type" value="Genomic_DNA"/>
</dbReference>
<evidence type="ECO:0000313" key="17">
    <source>
        <dbReference type="Proteomes" id="UP000014760"/>
    </source>
</evidence>
<dbReference type="InterPro" id="IPR031481">
    <property type="entry name" value="Glyco_tran_10_N"/>
</dbReference>
<evidence type="ECO:0000256" key="9">
    <source>
        <dbReference type="ARBA" id="ARBA00023034"/>
    </source>
</evidence>
<dbReference type="OrthoDB" id="427096at2759"/>
<feature type="non-terminal residue" evidence="15">
    <location>
        <position position="282"/>
    </location>
</feature>
<dbReference type="InterPro" id="IPR038577">
    <property type="entry name" value="GT10-like_C_sf"/>
</dbReference>
<dbReference type="FunFam" id="3.40.50.11660:FF:000004">
    <property type="entry name" value="Glycoprotein 3-alpha-L-fucosyltransferase A"/>
    <property type="match status" value="1"/>
</dbReference>
<evidence type="ECO:0000259" key="13">
    <source>
        <dbReference type="Pfam" id="PF00852"/>
    </source>
</evidence>
<reference evidence="15 17" key="2">
    <citation type="journal article" date="2013" name="Nature">
        <title>Insights into bilaterian evolution from three spiralian genomes.</title>
        <authorList>
            <person name="Simakov O."/>
            <person name="Marletaz F."/>
            <person name="Cho S.J."/>
            <person name="Edsinger-Gonzales E."/>
            <person name="Havlak P."/>
            <person name="Hellsten U."/>
            <person name="Kuo D.H."/>
            <person name="Larsson T."/>
            <person name="Lv J."/>
            <person name="Arendt D."/>
            <person name="Savage R."/>
            <person name="Osoegawa K."/>
            <person name="de Jong P."/>
            <person name="Grimwood J."/>
            <person name="Chapman J.A."/>
            <person name="Shapiro H."/>
            <person name="Aerts A."/>
            <person name="Otillar R.P."/>
            <person name="Terry A.Y."/>
            <person name="Boore J.L."/>
            <person name="Grigoriev I.V."/>
            <person name="Lindberg D.R."/>
            <person name="Seaver E.C."/>
            <person name="Weisblat D.A."/>
            <person name="Putnam N.H."/>
            <person name="Rokhsar D.S."/>
        </authorList>
    </citation>
    <scope>NUCLEOTIDE SEQUENCE</scope>
    <source>
        <strain evidence="15 17">I ESC-2004</strain>
    </source>
</reference>
<dbReference type="GO" id="GO:0032580">
    <property type="term" value="C:Golgi cisterna membrane"/>
    <property type="evidence" value="ECO:0007669"/>
    <property type="project" value="UniProtKB-SubCell"/>
</dbReference>
<accession>R7U7Z5</accession>
<dbReference type="PANTHER" id="PTHR48438:SF1">
    <property type="entry name" value="ALPHA-(1,3)-FUCOSYLTRANSFERASE C-RELATED"/>
    <property type="match status" value="1"/>
</dbReference>
<comment type="subcellular location">
    <subcellularLocation>
        <location evidence="1">Golgi apparatus membrane</location>
        <topology evidence="1">Single-pass type II membrane protein</topology>
    </subcellularLocation>
    <subcellularLocation>
        <location evidence="12">Golgi apparatus</location>
        <location evidence="12">Golgi stack membrane</location>
        <topology evidence="12">Single-pass type II membrane protein</topology>
    </subcellularLocation>
</comment>
<reference evidence="17" key="1">
    <citation type="submission" date="2012-12" db="EMBL/GenBank/DDBJ databases">
        <authorList>
            <person name="Hellsten U."/>
            <person name="Grimwood J."/>
            <person name="Chapman J.A."/>
            <person name="Shapiro H."/>
            <person name="Aerts A."/>
            <person name="Otillar R.P."/>
            <person name="Terry A.Y."/>
            <person name="Boore J.L."/>
            <person name="Simakov O."/>
            <person name="Marletaz F."/>
            <person name="Cho S.-J."/>
            <person name="Edsinger-Gonzales E."/>
            <person name="Havlak P."/>
            <person name="Kuo D.-H."/>
            <person name="Larsson T."/>
            <person name="Lv J."/>
            <person name="Arendt D."/>
            <person name="Savage R."/>
            <person name="Osoegawa K."/>
            <person name="de Jong P."/>
            <person name="Lindberg D.R."/>
            <person name="Seaver E.C."/>
            <person name="Weisblat D.A."/>
            <person name="Putnam N.H."/>
            <person name="Grigoriev I.V."/>
            <person name="Rokhsar D.S."/>
        </authorList>
    </citation>
    <scope>NUCLEOTIDE SEQUENCE</scope>
    <source>
        <strain evidence="17">I ESC-2004</strain>
    </source>
</reference>
<feature type="domain" description="Fucosyltransferase N-terminal" evidence="14">
    <location>
        <begin position="1"/>
        <end position="77"/>
    </location>
</feature>
<dbReference type="AlphaFoldDB" id="R7U7Z5"/>
<evidence type="ECO:0000256" key="1">
    <source>
        <dbReference type="ARBA" id="ARBA00004323"/>
    </source>
</evidence>
<dbReference type="InterPro" id="IPR001503">
    <property type="entry name" value="Glyco_trans_10"/>
</dbReference>
<keyword evidence="8" id="KW-1133">Transmembrane helix</keyword>
<dbReference type="Proteomes" id="UP000014760">
    <property type="component" value="Unassembled WGS sequence"/>
</dbReference>
<evidence type="ECO:0000256" key="2">
    <source>
        <dbReference type="ARBA" id="ARBA00004922"/>
    </source>
</evidence>
<keyword evidence="10" id="KW-0472">Membrane</keyword>
<keyword evidence="17" id="KW-1185">Reference proteome</keyword>
<evidence type="ECO:0000256" key="12">
    <source>
        <dbReference type="RuleBase" id="RU003832"/>
    </source>
</evidence>
<dbReference type="EnsemblMetazoa" id="CapteT25043">
    <property type="protein sequence ID" value="CapteP25043"/>
    <property type="gene ID" value="CapteG25043"/>
</dbReference>
<evidence type="ECO:0000256" key="7">
    <source>
        <dbReference type="ARBA" id="ARBA00022968"/>
    </source>
</evidence>
<evidence type="ECO:0000256" key="5">
    <source>
        <dbReference type="ARBA" id="ARBA00022679"/>
    </source>
</evidence>
<evidence type="ECO:0000256" key="6">
    <source>
        <dbReference type="ARBA" id="ARBA00022692"/>
    </source>
</evidence>
<reference evidence="16" key="3">
    <citation type="submission" date="2015-06" db="UniProtKB">
        <authorList>
            <consortium name="EnsemblMetazoa"/>
        </authorList>
    </citation>
    <scope>IDENTIFICATION</scope>
</reference>
<dbReference type="SUPFAM" id="SSF53756">
    <property type="entry name" value="UDP-Glycosyltransferase/glycogen phosphorylase"/>
    <property type="match status" value="1"/>
</dbReference>
<dbReference type="EC" id="2.4.1.-" evidence="12"/>
<dbReference type="GO" id="GO:0000139">
    <property type="term" value="C:Golgi membrane"/>
    <property type="evidence" value="ECO:0007669"/>
    <property type="project" value="UniProtKB-SubCell"/>
</dbReference>
<keyword evidence="4 12" id="KW-0328">Glycosyltransferase</keyword>
<gene>
    <name evidence="15" type="ORF">CAPTEDRAFT_25043</name>
</gene>
<dbReference type="Pfam" id="PF17039">
    <property type="entry name" value="Glyco_tran_10_N"/>
    <property type="match status" value="1"/>
</dbReference>
<feature type="non-terminal residue" evidence="15">
    <location>
        <position position="1"/>
    </location>
</feature>
<keyword evidence="7" id="KW-0735">Signal-anchor</keyword>
<evidence type="ECO:0000259" key="14">
    <source>
        <dbReference type="Pfam" id="PF17039"/>
    </source>
</evidence>
<evidence type="ECO:0000256" key="11">
    <source>
        <dbReference type="ARBA" id="ARBA00023180"/>
    </source>
</evidence>
<dbReference type="Pfam" id="PF00852">
    <property type="entry name" value="Glyco_transf_10"/>
    <property type="match status" value="1"/>
</dbReference>
<proteinExistence type="inferred from homology"/>
<comment type="pathway">
    <text evidence="2">Protein modification; protein glycosylation.</text>
</comment>
<evidence type="ECO:0000313" key="15">
    <source>
        <dbReference type="EMBL" id="ELU02470.1"/>
    </source>
</evidence>
<evidence type="ECO:0000256" key="3">
    <source>
        <dbReference type="ARBA" id="ARBA00008919"/>
    </source>
</evidence>
<dbReference type="OMA" id="NAKDCRY"/>
<evidence type="ECO:0000313" key="16">
    <source>
        <dbReference type="EnsemblMetazoa" id="CapteP25043"/>
    </source>
</evidence>
<sequence length="282" mass="33679">CSYSNDQSDYNTSDAVLFRGRRFRDNITFPKHRQPKQKWVFYEFEPPYKVHGLGDLGENRRAFNLTSTYAYSSDIPLGTQRMYYPRDRYPHIEYAKNKTKLAAWFVSVCRTQSKREKYVKELSKYIPIDIYGGCGTLECGGTDREARAVCSDNLLNNVYKFYLAFENSFCKDYVTEKLFMYRKYDVMPVVMGAVDYSNIMPPGTFIDVRDYRDPKDLASYLKYLDKHDEIYDRMLNKKRALKPIFKDYLPYECRLCKHLHDNYNRQERVFDIARYWSLENQC</sequence>
<name>R7U7Z5_CAPTE</name>
<dbReference type="EMBL" id="AMQN01008807">
    <property type="status" value="NOT_ANNOTATED_CDS"/>
    <property type="molecule type" value="Genomic_DNA"/>
</dbReference>
<evidence type="ECO:0000256" key="10">
    <source>
        <dbReference type="ARBA" id="ARBA00023136"/>
    </source>
</evidence>
<comment type="similarity">
    <text evidence="3 12">Belongs to the glycosyltransferase 10 family.</text>
</comment>
<dbReference type="UniPathway" id="UPA00378"/>
<keyword evidence="9 12" id="KW-0333">Golgi apparatus</keyword>
<keyword evidence="6 12" id="KW-0812">Transmembrane</keyword>
<organism evidence="15">
    <name type="scientific">Capitella teleta</name>
    <name type="common">Polychaete worm</name>
    <dbReference type="NCBI Taxonomy" id="283909"/>
    <lineage>
        <taxon>Eukaryota</taxon>
        <taxon>Metazoa</taxon>
        <taxon>Spiralia</taxon>
        <taxon>Lophotrochozoa</taxon>
        <taxon>Annelida</taxon>
        <taxon>Polychaeta</taxon>
        <taxon>Sedentaria</taxon>
        <taxon>Scolecida</taxon>
        <taxon>Capitellidae</taxon>
        <taxon>Capitella</taxon>
    </lineage>
</organism>
<dbReference type="HOGENOM" id="CLU_032075_5_1_1"/>
<dbReference type="Gene3D" id="3.40.50.11660">
    <property type="entry name" value="Glycosyl transferase family 10, C-terminal domain"/>
    <property type="match status" value="1"/>
</dbReference>
<keyword evidence="5 12" id="KW-0808">Transferase</keyword>
<feature type="domain" description="Fucosyltransferase C-terminal" evidence="13">
    <location>
        <begin position="96"/>
        <end position="273"/>
    </location>
</feature>
<evidence type="ECO:0000256" key="4">
    <source>
        <dbReference type="ARBA" id="ARBA00022676"/>
    </source>
</evidence>
<keyword evidence="11" id="KW-0325">Glycoprotein</keyword>
<protein>
    <recommendedName>
        <fullName evidence="12">Fucosyltransferase</fullName>
        <ecNumber evidence="12">2.4.1.-</ecNumber>
    </recommendedName>
</protein>
<dbReference type="PANTHER" id="PTHR48438">
    <property type="entry name" value="ALPHA-(1,3)-FUCOSYLTRANSFERASE C-RELATED"/>
    <property type="match status" value="1"/>
</dbReference>
<dbReference type="GO" id="GO:0008417">
    <property type="term" value="F:fucosyltransferase activity"/>
    <property type="evidence" value="ECO:0007669"/>
    <property type="project" value="InterPro"/>
</dbReference>
<dbReference type="InterPro" id="IPR055270">
    <property type="entry name" value="Glyco_tran_10_C"/>
</dbReference>
<evidence type="ECO:0000256" key="8">
    <source>
        <dbReference type="ARBA" id="ARBA00022989"/>
    </source>
</evidence>